<evidence type="ECO:0000256" key="24">
    <source>
        <dbReference type="ARBA" id="ARBA00044334"/>
    </source>
</evidence>
<dbReference type="FunFam" id="3.30.470.20:FF:000004">
    <property type="entry name" value="Carbamoyl-phosphate synthase (glutamine-hydrolyzing)"/>
    <property type="match status" value="1"/>
</dbReference>
<dbReference type="PROSITE" id="PS50862">
    <property type="entry name" value="AA_TRNA_LIGASE_II"/>
    <property type="match status" value="1"/>
</dbReference>
<evidence type="ECO:0000259" key="29">
    <source>
        <dbReference type="PROSITE" id="PS50862"/>
    </source>
</evidence>
<evidence type="ECO:0000256" key="16">
    <source>
        <dbReference type="ARBA" id="ARBA00022917"/>
    </source>
</evidence>
<dbReference type="GO" id="GO:0006432">
    <property type="term" value="P:phenylalanyl-tRNA aminoacylation"/>
    <property type="evidence" value="ECO:0007669"/>
    <property type="project" value="InterPro"/>
</dbReference>
<dbReference type="Proteomes" id="UP000014480">
    <property type="component" value="Unassembled WGS sequence"/>
</dbReference>
<organism evidence="32 33">
    <name type="scientific">Colletotrichum orbiculare (strain 104-T / ATCC 96160 / CBS 514.97 / LARS 414 / MAFF 240422)</name>
    <name type="common">Cucumber anthracnose fungus</name>
    <name type="synonym">Colletotrichum lagenarium</name>
    <dbReference type="NCBI Taxonomy" id="1213857"/>
    <lineage>
        <taxon>Eukaryota</taxon>
        <taxon>Fungi</taxon>
        <taxon>Dikarya</taxon>
        <taxon>Ascomycota</taxon>
        <taxon>Pezizomycotina</taxon>
        <taxon>Sordariomycetes</taxon>
        <taxon>Hypocreomycetidae</taxon>
        <taxon>Glomerellales</taxon>
        <taxon>Glomerellaceae</taxon>
        <taxon>Colletotrichum</taxon>
        <taxon>Colletotrichum orbiculare species complex</taxon>
    </lineage>
</organism>
<evidence type="ECO:0000256" key="27">
    <source>
        <dbReference type="ARBA" id="ARBA00068891"/>
    </source>
</evidence>
<evidence type="ECO:0000256" key="10">
    <source>
        <dbReference type="ARBA" id="ARBA00022598"/>
    </source>
</evidence>
<dbReference type="InterPro" id="IPR005483">
    <property type="entry name" value="CPSase_dom"/>
</dbReference>
<dbReference type="InterPro" id="IPR011607">
    <property type="entry name" value="MGS-like_dom"/>
</dbReference>
<dbReference type="InterPro" id="IPR005480">
    <property type="entry name" value="CPSase_lsu_oligo"/>
</dbReference>
<evidence type="ECO:0000256" key="25">
    <source>
        <dbReference type="ARBA" id="ARBA00047359"/>
    </source>
</evidence>
<evidence type="ECO:0000313" key="33">
    <source>
        <dbReference type="Proteomes" id="UP000014480"/>
    </source>
</evidence>
<feature type="domain" description="MGS-like" evidence="31">
    <location>
        <begin position="1486"/>
        <end position="1635"/>
    </location>
</feature>
<dbReference type="Pfam" id="PF25596">
    <property type="entry name" value="CPSase_L_D1"/>
    <property type="match status" value="2"/>
</dbReference>
<dbReference type="OrthoDB" id="1924069at2759"/>
<dbReference type="GO" id="GO:0005739">
    <property type="term" value="C:mitochondrion"/>
    <property type="evidence" value="ECO:0007669"/>
    <property type="project" value="UniProtKB-SubCell"/>
</dbReference>
<evidence type="ECO:0000256" key="5">
    <source>
        <dbReference type="ARBA" id="ARBA00006703"/>
    </source>
</evidence>
<keyword evidence="12" id="KW-0677">Repeat</keyword>
<dbReference type="InterPro" id="IPR045864">
    <property type="entry name" value="aa-tRNA-synth_II/BPL/LPL"/>
</dbReference>
<evidence type="ECO:0000256" key="17">
    <source>
        <dbReference type="ARBA" id="ARBA00023128"/>
    </source>
</evidence>
<dbReference type="InterPro" id="IPR006195">
    <property type="entry name" value="aa-tRNA-synth_II"/>
</dbReference>
<dbReference type="FunFam" id="3.30.1490.20:FF:000001">
    <property type="entry name" value="Carbamoyl-phosphate synthase large chain"/>
    <property type="match status" value="1"/>
</dbReference>
<dbReference type="InterPro" id="IPR036914">
    <property type="entry name" value="MGS-like_dom_sf"/>
</dbReference>
<feature type="domain" description="ATP-grasp" evidence="30">
    <location>
        <begin position="684"/>
        <end position="876"/>
    </location>
</feature>
<comment type="pathway">
    <text evidence="4">Amino-acid biosynthesis; L-arginine biosynthesis; carbamoyl phosphate from bicarbonate: step 1/1.</text>
</comment>
<dbReference type="InterPro" id="IPR058047">
    <property type="entry name" value="CPSase_preATP-grasp"/>
</dbReference>
<reference evidence="33" key="2">
    <citation type="journal article" date="2019" name="Mol. Plant Microbe Interact.">
        <title>Genome sequence resources for four phytopathogenic fungi from the Colletotrichum orbiculare species complex.</title>
        <authorList>
            <person name="Gan P."/>
            <person name="Tsushima A."/>
            <person name="Narusaka M."/>
            <person name="Narusaka Y."/>
            <person name="Takano Y."/>
            <person name="Kubo Y."/>
            <person name="Shirasu K."/>
        </authorList>
    </citation>
    <scope>GENOME REANNOTATION</scope>
    <source>
        <strain evidence="33">104-T / ATCC 96160 / CBS 514.97 / LARS 414 / MAFF 240422</strain>
    </source>
</reference>
<dbReference type="InterPro" id="IPR006275">
    <property type="entry name" value="CPSase_lsu"/>
</dbReference>
<dbReference type="PANTHER" id="PTHR11405:SF53">
    <property type="entry name" value="CARBAMOYL-PHOSPHATE SYNTHASE [AMMONIA], MITOCHONDRIAL"/>
    <property type="match status" value="1"/>
</dbReference>
<dbReference type="FunFam" id="1.10.10.2330:FF:000002">
    <property type="entry name" value="Phenylalanyl-tRNA synthetase alpha chain"/>
    <property type="match status" value="1"/>
</dbReference>
<dbReference type="InterPro" id="IPR004529">
    <property type="entry name" value="Phe-tRNA-synth_IIc_asu"/>
</dbReference>
<dbReference type="InterPro" id="IPR036897">
    <property type="entry name" value="CarbamoylP_synth_lsu_oligo_sf"/>
</dbReference>
<dbReference type="PRINTS" id="PR00098">
    <property type="entry name" value="CPSASE"/>
</dbReference>
<dbReference type="GO" id="GO:0005524">
    <property type="term" value="F:ATP binding"/>
    <property type="evidence" value="ECO:0007669"/>
    <property type="project" value="UniProtKB-UniRule"/>
</dbReference>
<dbReference type="SUPFAM" id="SSF52335">
    <property type="entry name" value="Methylglyoxal synthase-like"/>
    <property type="match status" value="1"/>
</dbReference>
<evidence type="ECO:0000256" key="8">
    <source>
        <dbReference type="ARBA" id="ARBA00012814"/>
    </source>
</evidence>
<keyword evidence="16" id="KW-0648">Protein biosynthesis</keyword>
<dbReference type="FunFam" id="3.40.50.20:FF:000002">
    <property type="entry name" value="Carbamoyl-phosphate synthase large chain"/>
    <property type="match status" value="1"/>
</dbReference>
<keyword evidence="11" id="KW-0479">Metal-binding</keyword>
<dbReference type="Gene3D" id="3.30.1490.20">
    <property type="entry name" value="ATP-grasp fold, A domain"/>
    <property type="match status" value="1"/>
</dbReference>
<dbReference type="SUPFAM" id="SSF55681">
    <property type="entry name" value="Class II aaRS and biotin synthetases"/>
    <property type="match status" value="1"/>
</dbReference>
<dbReference type="EC" id="6.1.1.20" evidence="8"/>
<dbReference type="Pfam" id="PF01409">
    <property type="entry name" value="tRNA-synt_2d"/>
    <property type="match status" value="1"/>
</dbReference>
<dbReference type="PROSITE" id="PS51855">
    <property type="entry name" value="MGS"/>
    <property type="match status" value="1"/>
</dbReference>
<accession>A0A484G6J5</accession>
<comment type="catalytic activity">
    <reaction evidence="25">
        <text>hydrogencarbonate + NH4(+) + 2 ATP = carbamoyl phosphate + 2 ADP + phosphate + 2 H(+)</text>
        <dbReference type="Rhea" id="RHEA:18029"/>
        <dbReference type="ChEBI" id="CHEBI:15378"/>
        <dbReference type="ChEBI" id="CHEBI:17544"/>
        <dbReference type="ChEBI" id="CHEBI:28938"/>
        <dbReference type="ChEBI" id="CHEBI:30616"/>
        <dbReference type="ChEBI" id="CHEBI:43474"/>
        <dbReference type="ChEBI" id="CHEBI:58228"/>
        <dbReference type="ChEBI" id="CHEBI:456216"/>
        <dbReference type="EC" id="6.3.4.16"/>
    </reaction>
</comment>
<dbReference type="FunFam" id="3.40.50.20:FF:000001">
    <property type="entry name" value="Carbamoyl-phosphate synthase large chain"/>
    <property type="match status" value="1"/>
</dbReference>
<comment type="similarity">
    <text evidence="6">Belongs to the CarB family.</text>
</comment>
<evidence type="ECO:0000256" key="9">
    <source>
        <dbReference type="ARBA" id="ARBA00022490"/>
    </source>
</evidence>
<dbReference type="InterPro" id="IPR016185">
    <property type="entry name" value="PreATP-grasp_dom_sf"/>
</dbReference>
<dbReference type="PANTHER" id="PTHR11405">
    <property type="entry name" value="CARBAMOYLTRANSFERASE FAMILY MEMBER"/>
    <property type="match status" value="1"/>
</dbReference>
<dbReference type="GO" id="GO:0046872">
    <property type="term" value="F:metal ion binding"/>
    <property type="evidence" value="ECO:0007669"/>
    <property type="project" value="UniProtKB-KW"/>
</dbReference>
<dbReference type="GO" id="GO:0004826">
    <property type="term" value="F:phenylalanine-tRNA ligase activity"/>
    <property type="evidence" value="ECO:0007669"/>
    <property type="project" value="UniProtKB-EC"/>
</dbReference>
<dbReference type="EMBL" id="AMCV02000001">
    <property type="protein sequence ID" value="TDZ25942.1"/>
    <property type="molecule type" value="Genomic_DNA"/>
</dbReference>
<evidence type="ECO:0000256" key="7">
    <source>
        <dbReference type="ARBA" id="ARBA00012738"/>
    </source>
</evidence>
<dbReference type="PROSITE" id="PS00867">
    <property type="entry name" value="CPSASE_2"/>
    <property type="match status" value="2"/>
</dbReference>
<evidence type="ECO:0000256" key="4">
    <source>
        <dbReference type="ARBA" id="ARBA00005077"/>
    </source>
</evidence>
<evidence type="ECO:0000256" key="1">
    <source>
        <dbReference type="ARBA" id="ARBA00001947"/>
    </source>
</evidence>
<dbReference type="PROSITE" id="PS50975">
    <property type="entry name" value="ATP_GRASP"/>
    <property type="match status" value="2"/>
</dbReference>
<comment type="subunit">
    <text evidence="20">Heterodimer composed of 2 chains; the small (or glutamine) chain promotes the hydrolysis of glutamine to ammonia, which is used by the large (or ammonia) chain to synthesize carbamoyl phosphate.</text>
</comment>
<evidence type="ECO:0000256" key="11">
    <source>
        <dbReference type="ARBA" id="ARBA00022723"/>
    </source>
</evidence>
<evidence type="ECO:0000256" key="23">
    <source>
        <dbReference type="ARBA" id="ARBA00044318"/>
    </source>
</evidence>
<keyword evidence="19" id="KW-0464">Manganese</keyword>
<dbReference type="CDD" id="cd01423">
    <property type="entry name" value="MGS_CPS_I_III"/>
    <property type="match status" value="1"/>
</dbReference>
<keyword evidence="15" id="KW-0460">Magnesium</keyword>
<reference evidence="33" key="1">
    <citation type="journal article" date="2013" name="New Phytol.">
        <title>Comparative genomic and transcriptomic analyses reveal the hemibiotrophic stage shift of Colletotrichum fungi.</title>
        <authorList>
            <person name="Gan P."/>
            <person name="Ikeda K."/>
            <person name="Irieda H."/>
            <person name="Narusaka M."/>
            <person name="O'Connell R.J."/>
            <person name="Narusaka Y."/>
            <person name="Takano Y."/>
            <person name="Kubo Y."/>
            <person name="Shirasu K."/>
        </authorList>
    </citation>
    <scope>NUCLEOTIDE SEQUENCE [LARGE SCALE GENOMIC DNA]</scope>
    <source>
        <strain evidence="33">104-T / ATCC 96160 / CBS 514.97 / LARS 414 / MAFF 240422</strain>
    </source>
</reference>
<dbReference type="GO" id="GO:0006526">
    <property type="term" value="P:L-arginine biosynthetic process"/>
    <property type="evidence" value="ECO:0007669"/>
    <property type="project" value="UniProtKB-ARBA"/>
</dbReference>
<dbReference type="STRING" id="1213857.A0A484G6J5"/>
<protein>
    <recommendedName>
        <fullName evidence="27">Carbamoyl phosphate synthase arginine-specific large chain, mitochondrial</fullName>
        <ecNumber evidence="8">6.1.1.20</ecNumber>
        <ecNumber evidence="21">6.3.4.16</ecNumber>
        <ecNumber evidence="7">6.3.5.5</ecNumber>
    </recommendedName>
    <alternativeName>
        <fullName evidence="23">Ammonium-dependent carbamoyl phosphate synthetase</fullName>
    </alternativeName>
    <alternativeName>
        <fullName evidence="22">Arginine-specific carbamoyl phosphate synthetase, ammonia chain</fullName>
    </alternativeName>
    <alternativeName>
        <fullName evidence="24">Glutamine-dependent carbamoyl phosphate synthetase</fullName>
    </alternativeName>
</protein>
<dbReference type="PROSITE" id="PS00866">
    <property type="entry name" value="CPSASE_1"/>
    <property type="match status" value="2"/>
</dbReference>
<dbReference type="InterPro" id="IPR013815">
    <property type="entry name" value="ATP_grasp_subdomain_1"/>
</dbReference>
<dbReference type="NCBIfam" id="TIGR01369">
    <property type="entry name" value="CPSaseII_lrg"/>
    <property type="match status" value="1"/>
</dbReference>
<evidence type="ECO:0000256" key="26">
    <source>
        <dbReference type="ARBA" id="ARBA00048816"/>
    </source>
</evidence>
<comment type="subcellular location">
    <subcellularLocation>
        <location evidence="3">Cytoplasm</location>
    </subcellularLocation>
    <subcellularLocation>
        <location evidence="2">Mitochondrion</location>
    </subcellularLocation>
</comment>
<dbReference type="FunFam" id="1.10.1030.10:FF:000001">
    <property type="entry name" value="Carbamoyl-phosphate synthase large chain"/>
    <property type="match status" value="1"/>
</dbReference>
<dbReference type="SUPFAM" id="SSF56059">
    <property type="entry name" value="Glutathione synthetase ATP-binding domain-like"/>
    <property type="match status" value="2"/>
</dbReference>
<evidence type="ECO:0000256" key="14">
    <source>
        <dbReference type="ARBA" id="ARBA00022840"/>
    </source>
</evidence>
<dbReference type="NCBIfam" id="TIGR00468">
    <property type="entry name" value="pheS"/>
    <property type="match status" value="1"/>
</dbReference>
<proteinExistence type="inferred from homology"/>
<dbReference type="GO" id="GO:0000049">
    <property type="term" value="F:tRNA binding"/>
    <property type="evidence" value="ECO:0007669"/>
    <property type="project" value="InterPro"/>
</dbReference>
<dbReference type="FunFam" id="1.10.10.2320:FF:000001">
    <property type="entry name" value="phenylalanine--tRNA ligase alpha subunit"/>
    <property type="match status" value="1"/>
</dbReference>
<dbReference type="InterPro" id="IPR040725">
    <property type="entry name" value="PheRS_DBD3"/>
</dbReference>
<dbReference type="SUPFAM" id="SSF48108">
    <property type="entry name" value="Carbamoyl phosphate synthetase, large subunit connection domain"/>
    <property type="match status" value="1"/>
</dbReference>
<keyword evidence="33" id="KW-1185">Reference proteome</keyword>
<feature type="domain" description="ATP-grasp" evidence="30">
    <location>
        <begin position="1221"/>
        <end position="1418"/>
    </location>
</feature>
<dbReference type="FunFam" id="3.40.50.1380:FF:000015">
    <property type="entry name" value="Carbamoyl-phosphate synthase arginine-specific large chain"/>
    <property type="match status" value="1"/>
</dbReference>
<dbReference type="Pfam" id="PF02787">
    <property type="entry name" value="CPSase_L_D3"/>
    <property type="match status" value="1"/>
</dbReference>
<dbReference type="InterPro" id="IPR002319">
    <property type="entry name" value="Phenylalanyl-tRNA_Synthase"/>
</dbReference>
<keyword evidence="13 28" id="KW-0547">Nucleotide-binding</keyword>
<evidence type="ECO:0000256" key="6">
    <source>
        <dbReference type="ARBA" id="ARBA00009799"/>
    </source>
</evidence>
<evidence type="ECO:0000259" key="30">
    <source>
        <dbReference type="PROSITE" id="PS50975"/>
    </source>
</evidence>
<evidence type="ECO:0000256" key="13">
    <source>
        <dbReference type="ARBA" id="ARBA00022741"/>
    </source>
</evidence>
<evidence type="ECO:0000256" key="28">
    <source>
        <dbReference type="PROSITE-ProRule" id="PRU00409"/>
    </source>
</evidence>
<dbReference type="Gene3D" id="3.30.1370.240">
    <property type="match status" value="1"/>
</dbReference>
<comment type="caution">
    <text evidence="32">The sequence shown here is derived from an EMBL/GenBank/DDBJ whole genome shotgun (WGS) entry which is preliminary data.</text>
</comment>
<dbReference type="InterPro" id="IPR005479">
    <property type="entry name" value="CPAse_ATP-bd"/>
</dbReference>
<comment type="catalytic activity">
    <reaction evidence="26">
        <text>hydrogencarbonate + L-glutamine + 2 ATP + H2O = carbamoyl phosphate + L-glutamate + 2 ADP + phosphate + 2 H(+)</text>
        <dbReference type="Rhea" id="RHEA:18633"/>
        <dbReference type="ChEBI" id="CHEBI:15377"/>
        <dbReference type="ChEBI" id="CHEBI:15378"/>
        <dbReference type="ChEBI" id="CHEBI:17544"/>
        <dbReference type="ChEBI" id="CHEBI:29985"/>
        <dbReference type="ChEBI" id="CHEBI:30616"/>
        <dbReference type="ChEBI" id="CHEBI:43474"/>
        <dbReference type="ChEBI" id="CHEBI:58228"/>
        <dbReference type="ChEBI" id="CHEBI:58359"/>
        <dbReference type="ChEBI" id="CHEBI:456216"/>
        <dbReference type="EC" id="6.3.5.5"/>
    </reaction>
</comment>
<comment type="cofactor">
    <cofactor evidence="1">
        <name>Zn(2+)</name>
        <dbReference type="ChEBI" id="CHEBI:29105"/>
    </cofactor>
</comment>
<keyword evidence="18" id="KW-0030">Aminoacyl-tRNA synthetase</keyword>
<dbReference type="EC" id="6.3.5.5" evidence="7"/>
<keyword evidence="10" id="KW-0436">Ligase</keyword>
<evidence type="ECO:0000256" key="2">
    <source>
        <dbReference type="ARBA" id="ARBA00004173"/>
    </source>
</evidence>
<dbReference type="NCBIfam" id="NF009455">
    <property type="entry name" value="PRK12815.1"/>
    <property type="match status" value="1"/>
</dbReference>
<dbReference type="FunFam" id="3.30.470.20:FF:000001">
    <property type="entry name" value="Carbamoyl-phosphate synthase large chain"/>
    <property type="match status" value="1"/>
</dbReference>
<keyword evidence="9" id="KW-0963">Cytoplasm</keyword>
<evidence type="ECO:0000313" key="32">
    <source>
        <dbReference type="EMBL" id="TDZ25942.1"/>
    </source>
</evidence>
<keyword evidence="17" id="KW-0496">Mitochondrion</keyword>
<dbReference type="SUPFAM" id="SSF52440">
    <property type="entry name" value="PreATP-grasp domain"/>
    <property type="match status" value="2"/>
</dbReference>
<dbReference type="Pfam" id="PF18553">
    <property type="entry name" value="PheRS_DBD3"/>
    <property type="match status" value="1"/>
</dbReference>
<sequence length="1635" mass="180840">MATSSNGPSGDLTSQILLALSKKDPILSAEHFPEFQFVDIKAALDRLASRSMVTYQSIDREEAILEPEGQQQAEHGSHEARVFEAVRQAMEGLTIQELESAIGDKNVTKLGQGKAFKNKWVKKEASGKLVATADAIKDDTQAQLKQIRDTKTHEPSVITDLKKRKLIKTQKIITFKIQKGPEFALEIKKEETDLTADMIASGSWKTASFKPYNFKALGADQNAGALHPLNKVRHEFRQIFFEMGFEEMDTSKFVESGFWNFDALFVPQQHPARDLQDTFYVSDPKIAGKPGPESKEDNKDYETYWDNVKEVHQDGKFGSIGYRYPWSADESLRLVLRTHTTAISTAVLHRLAAKTGPDGRPPPARYFSIDRVFRNESVDATHLAEFHQVEGVIADYGLTLGGLMEFMEIFFNKMGITDIKFKPAYNPYTEPSMEIFSFHKSLNKIVEIGNSGMFRPEMLEAMGLPKDMTVFGFGLSLERPCMINCELHVAVMGSYDTAIAQQPKSLSTVVPQVQNNSARLLQKRLFTASALRPSAQDAPNPKAYLESGVVKESIGTDVKKVIVIGSGGLAIGQAGEFDYSGAQALKALKEAGVKSVLINPNIATIQTNHSLADEVYYLPVTPEYVSYVIEKEKPDGIFLSFGGQTALNLGVQMERLGLFEKYGVKVLGTSVRTLEVSEDRDLFARALEEINIPIAKSIAVSTVEGALDAANKVGYPIIVRAAYALGGLGSGFANNEEELRNMAARSLTLSPQILVEKSLKGWKELEYEVVRDANNNCITVCNMENFDPLGIHTGDSIVVAPSQTLSDEEYHMLRSAAIKIIRHLGVVGECNVQYALQPDGLDYRVIEVNARLSRSSALASKATGYPLAYTAAKIGLGHTLPLLPNAVTKTTTANFEPSLDYVVVKVPRWDLAKFQHVKRDIGSAMKSVGEVMAIGRTFEESFQKALRKVDPKFVGFQGDKFDDLDFELQNPTDRRWLAVGQAMFHEKYSVDKIHELTKIDKWFLYKLQNIVDCTRELEQAGGLEALKKDLVMKAKKLGFSDLQIAKAVGSNEIEVRKVRLGFGIRPWVKKIDTLAAEFPADTNYLYTTYNASSHDVTFDDKGIIVLGSGVYRIGSSVEFDWCATGATQALRKMGKKTVVINTNPETMSTDYDMADKLYFDELSYERVMDIYELENSSGVVVSVGGQLPQNIAKDLQEVGGAVVLGTDPLDIDKAEDRQKFSEILDSIGVDQPAWSELTSVQEAEAFAEQVGYPVLVRPSYVLSGAAMTVIRSKEDLKEKLEAASSVSPDHPVVITKFIEGAQEIDVDGVASDGKLIVHAVSEHVEQAGVHSGDATLVLPPVNLDQTTMERCKEIAQKVAKAWKITGPFNMQIIKADNPEGGEPALKVIECNLRASRSFPFVSKVLGVNFIDVATKALVGQDVPAPQDLMAVKRDYLATKVPQFSWTRLAGADPFLGVEMASTGEIACFGKDLVEAYWTSLQSIMNFRMPEPGEGLLFGGELKKEWLTSVVDYLQPHGYKLYAADEEVKQFIESTAKGKVSVDVIEFPKEDKRALREVFQKYDIRGVFNLAQARGKTIMDVDYVMRRNAVDFGVPLFMEPKTAVLFAQCMSEKLPRKEGIPSEVRPWSNFLGGKPL</sequence>
<dbReference type="Gene3D" id="3.30.930.10">
    <property type="entry name" value="Bira Bifunctional Protein, Domain 2"/>
    <property type="match status" value="1"/>
</dbReference>
<dbReference type="InterPro" id="IPR011761">
    <property type="entry name" value="ATP-grasp"/>
</dbReference>
<evidence type="ECO:0000256" key="19">
    <source>
        <dbReference type="ARBA" id="ARBA00023211"/>
    </source>
</evidence>
<evidence type="ECO:0000259" key="31">
    <source>
        <dbReference type="PROSITE" id="PS51855"/>
    </source>
</evidence>
<name>A0A484G6J5_COLOR</name>
<dbReference type="NCBIfam" id="NF003671">
    <property type="entry name" value="PRK05294.1"/>
    <property type="match status" value="1"/>
</dbReference>
<keyword evidence="14 28" id="KW-0067">ATP-binding</keyword>
<dbReference type="SMART" id="SM01096">
    <property type="entry name" value="CPSase_L_D3"/>
    <property type="match status" value="1"/>
</dbReference>
<evidence type="ECO:0000256" key="18">
    <source>
        <dbReference type="ARBA" id="ARBA00023146"/>
    </source>
</evidence>
<evidence type="ECO:0000256" key="20">
    <source>
        <dbReference type="ARBA" id="ARBA00044031"/>
    </source>
</evidence>
<dbReference type="Gene3D" id="3.40.50.1380">
    <property type="entry name" value="Methylglyoxal synthase-like domain"/>
    <property type="match status" value="1"/>
</dbReference>
<dbReference type="EC" id="6.3.4.16" evidence="21"/>
<comment type="similarity">
    <text evidence="5">Belongs to the class-II aminoacyl-tRNA synthetase family. Phe-tRNA synthetase alpha subunit type 2 subfamily.</text>
</comment>
<dbReference type="Gene3D" id="1.10.10.2320">
    <property type="match status" value="1"/>
</dbReference>
<dbReference type="GO" id="GO:0004088">
    <property type="term" value="F:carbamoyl-phosphate synthase (glutamine-hydrolyzing) activity"/>
    <property type="evidence" value="ECO:0007669"/>
    <property type="project" value="UniProtKB-EC"/>
</dbReference>
<dbReference type="GO" id="GO:0004087">
    <property type="term" value="F:carbamoyl-phosphate synthase (ammonia) activity"/>
    <property type="evidence" value="ECO:0007669"/>
    <property type="project" value="UniProtKB-EC"/>
</dbReference>
<dbReference type="Gene3D" id="3.30.470.20">
    <property type="entry name" value="ATP-grasp fold, B domain"/>
    <property type="match status" value="2"/>
</dbReference>
<dbReference type="CDD" id="cd00496">
    <property type="entry name" value="PheRS_alpha_core"/>
    <property type="match status" value="1"/>
</dbReference>
<dbReference type="Pfam" id="PF02786">
    <property type="entry name" value="CPSase_L_D2"/>
    <property type="match status" value="2"/>
</dbReference>
<evidence type="ECO:0000256" key="21">
    <source>
        <dbReference type="ARBA" id="ARBA00044063"/>
    </source>
</evidence>
<evidence type="ECO:0000256" key="12">
    <source>
        <dbReference type="ARBA" id="ARBA00022737"/>
    </source>
</evidence>
<evidence type="ECO:0000256" key="22">
    <source>
        <dbReference type="ARBA" id="ARBA00044249"/>
    </source>
</evidence>
<evidence type="ECO:0000256" key="15">
    <source>
        <dbReference type="ARBA" id="ARBA00022842"/>
    </source>
</evidence>
<evidence type="ECO:0000256" key="3">
    <source>
        <dbReference type="ARBA" id="ARBA00004496"/>
    </source>
</evidence>
<dbReference type="Gene3D" id="3.40.50.20">
    <property type="match status" value="2"/>
</dbReference>
<dbReference type="Gene3D" id="1.10.1030.10">
    <property type="entry name" value="Carbamoyl-phosphate synthetase, large subunit oligomerisation domain"/>
    <property type="match status" value="1"/>
</dbReference>
<dbReference type="NCBIfam" id="NF003210">
    <property type="entry name" value="PRK04172.1"/>
    <property type="match status" value="1"/>
</dbReference>
<gene>
    <name evidence="32" type="primary">arg4</name>
    <name evidence="32" type="ORF">Cob_v000929</name>
</gene>
<dbReference type="Gene3D" id="1.10.10.2330">
    <property type="match status" value="1"/>
</dbReference>
<feature type="domain" description="Aminoacyl-transfer RNA synthetases class-II family profile" evidence="29">
    <location>
        <begin position="230"/>
        <end position="511"/>
    </location>
</feature>